<evidence type="ECO:0000256" key="4">
    <source>
        <dbReference type="ARBA" id="ARBA00022989"/>
    </source>
</evidence>
<dbReference type="PANTHER" id="PTHR31568:SF122">
    <property type="entry name" value="PROTEIN CYSTEINE-RICH TRANSMEMBRANE MODULE 9"/>
    <property type="match status" value="1"/>
</dbReference>
<keyword evidence="3" id="KW-0812">Transmembrane</keyword>
<evidence type="ECO:0000313" key="9">
    <source>
        <dbReference type="Proteomes" id="UP000653305"/>
    </source>
</evidence>
<evidence type="ECO:0000259" key="7">
    <source>
        <dbReference type="Pfam" id="PF12734"/>
    </source>
</evidence>
<gene>
    <name evidence="8" type="ORF">PHJA_002503900</name>
</gene>
<keyword evidence="5" id="KW-0472">Membrane</keyword>
<name>A0A830CUP1_9LAMI</name>
<comment type="subcellular location">
    <subcellularLocation>
        <location evidence="1">Membrane</location>
        <topology evidence="1">Single-pass membrane protein</topology>
    </subcellularLocation>
</comment>
<protein>
    <recommendedName>
        <fullName evidence="7">Cysteine-rich transmembrane domain-containing protein</fullName>
    </recommendedName>
</protein>
<dbReference type="PANTHER" id="PTHR31568">
    <property type="entry name" value="RCG49325, ISOFORM CRA_A"/>
    <property type="match status" value="1"/>
</dbReference>
<reference evidence="8" key="1">
    <citation type="submission" date="2020-07" db="EMBL/GenBank/DDBJ databases">
        <title>Ethylene signaling mediates host invasion by parasitic plants.</title>
        <authorList>
            <person name="Yoshida S."/>
        </authorList>
    </citation>
    <scope>NUCLEOTIDE SEQUENCE</scope>
    <source>
        <strain evidence="8">Okayama</strain>
    </source>
</reference>
<dbReference type="OrthoDB" id="912482at2759"/>
<comment type="similarity">
    <text evidence="2">Belongs to the CYSTM1 family.</text>
</comment>
<organism evidence="8 9">
    <name type="scientific">Phtheirospermum japonicum</name>
    <dbReference type="NCBI Taxonomy" id="374723"/>
    <lineage>
        <taxon>Eukaryota</taxon>
        <taxon>Viridiplantae</taxon>
        <taxon>Streptophyta</taxon>
        <taxon>Embryophyta</taxon>
        <taxon>Tracheophyta</taxon>
        <taxon>Spermatophyta</taxon>
        <taxon>Magnoliopsida</taxon>
        <taxon>eudicotyledons</taxon>
        <taxon>Gunneridae</taxon>
        <taxon>Pentapetalae</taxon>
        <taxon>asterids</taxon>
        <taxon>lamiids</taxon>
        <taxon>Lamiales</taxon>
        <taxon>Orobanchaceae</taxon>
        <taxon>Orobanchaceae incertae sedis</taxon>
        <taxon>Phtheirospermum</taxon>
    </lineage>
</organism>
<feature type="domain" description="Cysteine-rich transmembrane" evidence="7">
    <location>
        <begin position="26"/>
        <end position="63"/>
    </location>
</feature>
<keyword evidence="4" id="KW-1133">Transmembrane helix</keyword>
<dbReference type="Pfam" id="PF12734">
    <property type="entry name" value="CYSTM"/>
    <property type="match status" value="1"/>
</dbReference>
<dbReference type="InterPro" id="IPR044850">
    <property type="entry name" value="WIH1-like"/>
</dbReference>
<comment type="caution">
    <text evidence="8">The sequence shown here is derived from an EMBL/GenBank/DDBJ whole genome shotgun (WGS) entry which is preliminary data.</text>
</comment>
<sequence length="67" mass="7023">MVTNLSKTVTGTSYNGPHVTAPPPIGYPTKEGKQQQGDGPIETQSKGDGFLRGCLAGLCCCCLNMCF</sequence>
<feature type="compositionally biased region" description="Polar residues" evidence="6">
    <location>
        <begin position="1"/>
        <end position="15"/>
    </location>
</feature>
<accession>A0A830CUP1</accession>
<evidence type="ECO:0000256" key="1">
    <source>
        <dbReference type="ARBA" id="ARBA00004167"/>
    </source>
</evidence>
<dbReference type="Proteomes" id="UP000653305">
    <property type="component" value="Unassembled WGS sequence"/>
</dbReference>
<keyword evidence="9" id="KW-1185">Reference proteome</keyword>
<dbReference type="AlphaFoldDB" id="A0A830CUP1"/>
<dbReference type="InterPro" id="IPR028144">
    <property type="entry name" value="CYSTM_dom"/>
</dbReference>
<evidence type="ECO:0000313" key="8">
    <source>
        <dbReference type="EMBL" id="GFQ03601.1"/>
    </source>
</evidence>
<feature type="region of interest" description="Disordered" evidence="6">
    <location>
        <begin position="1"/>
        <end position="42"/>
    </location>
</feature>
<evidence type="ECO:0000256" key="6">
    <source>
        <dbReference type="SAM" id="MobiDB-lite"/>
    </source>
</evidence>
<evidence type="ECO:0000256" key="3">
    <source>
        <dbReference type="ARBA" id="ARBA00022692"/>
    </source>
</evidence>
<dbReference type="EMBL" id="BMAC01000850">
    <property type="protein sequence ID" value="GFQ03601.1"/>
    <property type="molecule type" value="Genomic_DNA"/>
</dbReference>
<evidence type="ECO:0000256" key="5">
    <source>
        <dbReference type="ARBA" id="ARBA00023136"/>
    </source>
</evidence>
<evidence type="ECO:0000256" key="2">
    <source>
        <dbReference type="ARBA" id="ARBA00009444"/>
    </source>
</evidence>
<dbReference type="GO" id="GO:0005886">
    <property type="term" value="C:plasma membrane"/>
    <property type="evidence" value="ECO:0007669"/>
    <property type="project" value="InterPro"/>
</dbReference>
<proteinExistence type="inferred from homology"/>